<dbReference type="AlphaFoldDB" id="A0A9P6BUP4"/>
<protein>
    <submittedName>
        <fullName evidence="2">Uncharacterized protein</fullName>
    </submittedName>
</protein>
<feature type="region of interest" description="Disordered" evidence="1">
    <location>
        <begin position="1"/>
        <end position="100"/>
    </location>
</feature>
<proteinExistence type="predicted"/>
<evidence type="ECO:0000256" key="1">
    <source>
        <dbReference type="SAM" id="MobiDB-lite"/>
    </source>
</evidence>
<organism evidence="2 3">
    <name type="scientific">Macrolepiota fuliginosa MF-IS2</name>
    <dbReference type="NCBI Taxonomy" id="1400762"/>
    <lineage>
        <taxon>Eukaryota</taxon>
        <taxon>Fungi</taxon>
        <taxon>Dikarya</taxon>
        <taxon>Basidiomycota</taxon>
        <taxon>Agaricomycotina</taxon>
        <taxon>Agaricomycetes</taxon>
        <taxon>Agaricomycetidae</taxon>
        <taxon>Agaricales</taxon>
        <taxon>Agaricineae</taxon>
        <taxon>Agaricaceae</taxon>
        <taxon>Macrolepiota</taxon>
    </lineage>
</organism>
<gene>
    <name evidence="2" type="ORF">P691DRAFT_802295</name>
</gene>
<evidence type="ECO:0000313" key="2">
    <source>
        <dbReference type="EMBL" id="KAF9440451.1"/>
    </source>
</evidence>
<name>A0A9P6BUP4_9AGAR</name>
<keyword evidence="3" id="KW-1185">Reference proteome</keyword>
<evidence type="ECO:0000313" key="3">
    <source>
        <dbReference type="Proteomes" id="UP000807342"/>
    </source>
</evidence>
<comment type="caution">
    <text evidence="2">The sequence shown here is derived from an EMBL/GenBank/DDBJ whole genome shotgun (WGS) entry which is preliminary data.</text>
</comment>
<accession>A0A9P6BUP4</accession>
<dbReference type="Proteomes" id="UP000807342">
    <property type="component" value="Unassembled WGS sequence"/>
</dbReference>
<reference evidence="2" key="1">
    <citation type="submission" date="2020-11" db="EMBL/GenBank/DDBJ databases">
        <authorList>
            <consortium name="DOE Joint Genome Institute"/>
            <person name="Ahrendt S."/>
            <person name="Riley R."/>
            <person name="Andreopoulos W."/>
            <person name="Labutti K."/>
            <person name="Pangilinan J."/>
            <person name="Ruiz-Duenas F.J."/>
            <person name="Barrasa J.M."/>
            <person name="Sanchez-Garcia M."/>
            <person name="Camarero S."/>
            <person name="Miyauchi S."/>
            <person name="Serrano A."/>
            <person name="Linde D."/>
            <person name="Babiker R."/>
            <person name="Drula E."/>
            <person name="Ayuso-Fernandez I."/>
            <person name="Pacheco R."/>
            <person name="Padilla G."/>
            <person name="Ferreira P."/>
            <person name="Barriuso J."/>
            <person name="Kellner H."/>
            <person name="Castanera R."/>
            <person name="Alfaro M."/>
            <person name="Ramirez L."/>
            <person name="Pisabarro A.G."/>
            <person name="Kuo A."/>
            <person name="Tritt A."/>
            <person name="Lipzen A."/>
            <person name="He G."/>
            <person name="Yan M."/>
            <person name="Ng V."/>
            <person name="Cullen D."/>
            <person name="Martin F."/>
            <person name="Rosso M.-N."/>
            <person name="Henrissat B."/>
            <person name="Hibbett D."/>
            <person name="Martinez A.T."/>
            <person name="Grigoriev I.V."/>
        </authorList>
    </citation>
    <scope>NUCLEOTIDE SEQUENCE</scope>
    <source>
        <strain evidence="2">MF-IS2</strain>
    </source>
</reference>
<feature type="compositionally biased region" description="Basic residues" evidence="1">
    <location>
        <begin position="1"/>
        <end position="14"/>
    </location>
</feature>
<dbReference type="EMBL" id="MU152520">
    <property type="protein sequence ID" value="KAF9440451.1"/>
    <property type="molecule type" value="Genomic_DNA"/>
</dbReference>
<sequence>MPPSARPKRFRPRARPTPPSTLTSPPTAPIVRYFPYLDPENRPPQRHSHSTEPQDSTPGPAAGRSISPDATPSKKSRPHLDRGKTQGHRQNRGKGGIFNGAHNFVMHNTVINDINGSDNCKRYHYAAPLWTKINTVRADIS</sequence>